<evidence type="ECO:0000313" key="3">
    <source>
        <dbReference type="Proteomes" id="UP001415857"/>
    </source>
</evidence>
<feature type="compositionally biased region" description="Basic and acidic residues" evidence="1">
    <location>
        <begin position="115"/>
        <end position="128"/>
    </location>
</feature>
<dbReference type="Proteomes" id="UP001415857">
    <property type="component" value="Unassembled WGS sequence"/>
</dbReference>
<reference evidence="2 3" key="1">
    <citation type="journal article" date="2024" name="Plant J.">
        <title>Genome sequences and population genomics reveal climatic adaptation and genomic divergence between two closely related sweetgum species.</title>
        <authorList>
            <person name="Xu W.Q."/>
            <person name="Ren C.Q."/>
            <person name="Zhang X.Y."/>
            <person name="Comes H.P."/>
            <person name="Liu X.H."/>
            <person name="Li Y.G."/>
            <person name="Kettle C.J."/>
            <person name="Jalonen R."/>
            <person name="Gaisberger H."/>
            <person name="Ma Y.Z."/>
            <person name="Qiu Y.X."/>
        </authorList>
    </citation>
    <scope>NUCLEOTIDE SEQUENCE [LARGE SCALE GENOMIC DNA]</scope>
    <source>
        <strain evidence="2">Hangzhou</strain>
    </source>
</reference>
<dbReference type="EMBL" id="JBBPBK010000006">
    <property type="protein sequence ID" value="KAK9283132.1"/>
    <property type="molecule type" value="Genomic_DNA"/>
</dbReference>
<name>A0AAP0WY25_LIQFO</name>
<feature type="region of interest" description="Disordered" evidence="1">
    <location>
        <begin position="103"/>
        <end position="146"/>
    </location>
</feature>
<evidence type="ECO:0000256" key="1">
    <source>
        <dbReference type="SAM" id="MobiDB-lite"/>
    </source>
</evidence>
<keyword evidence="3" id="KW-1185">Reference proteome</keyword>
<comment type="caution">
    <text evidence="2">The sequence shown here is derived from an EMBL/GenBank/DDBJ whole genome shotgun (WGS) entry which is preliminary data.</text>
</comment>
<organism evidence="2 3">
    <name type="scientific">Liquidambar formosana</name>
    <name type="common">Formosan gum</name>
    <dbReference type="NCBI Taxonomy" id="63359"/>
    <lineage>
        <taxon>Eukaryota</taxon>
        <taxon>Viridiplantae</taxon>
        <taxon>Streptophyta</taxon>
        <taxon>Embryophyta</taxon>
        <taxon>Tracheophyta</taxon>
        <taxon>Spermatophyta</taxon>
        <taxon>Magnoliopsida</taxon>
        <taxon>eudicotyledons</taxon>
        <taxon>Gunneridae</taxon>
        <taxon>Pentapetalae</taxon>
        <taxon>Saxifragales</taxon>
        <taxon>Altingiaceae</taxon>
        <taxon>Liquidambar</taxon>
    </lineage>
</organism>
<sequence length="175" mass="20767">MGFSGCGSLWSATIEETTYRLHFGLSEIFPKVKSRFEPRSSSLKSGSRKEQSFFFRVQDFEFERESSRLPQFSRKTKKKKKLKRRRLEGEDWKKMKNSVSEQSFYIESEDEDEEKVFNKEEADGHDSDSSAEIQQEIKPSSYNTSWPQSYRQHALARHEKSFTAYFARRKRAYLL</sequence>
<evidence type="ECO:0000313" key="2">
    <source>
        <dbReference type="EMBL" id="KAK9283132.1"/>
    </source>
</evidence>
<accession>A0AAP0WY25</accession>
<protein>
    <submittedName>
        <fullName evidence="2">Uncharacterized protein</fullName>
    </submittedName>
</protein>
<feature type="compositionally biased region" description="Polar residues" evidence="1">
    <location>
        <begin position="130"/>
        <end position="146"/>
    </location>
</feature>
<dbReference type="AlphaFoldDB" id="A0AAP0WY25"/>
<gene>
    <name evidence="2" type="ORF">L1049_011363</name>
</gene>
<proteinExistence type="predicted"/>